<dbReference type="AlphaFoldDB" id="A0A1V5ZQT1"/>
<dbReference type="EMBL" id="MWDB01000003">
    <property type="protein sequence ID" value="OQB42408.1"/>
    <property type="molecule type" value="Genomic_DNA"/>
</dbReference>
<gene>
    <name evidence="1" type="ORF">BWY04_00288</name>
</gene>
<accession>A0A1V5ZQT1</accession>
<comment type="caution">
    <text evidence="1">The sequence shown here is derived from an EMBL/GenBank/DDBJ whole genome shotgun (WGS) entry which is preliminary data.</text>
</comment>
<evidence type="ECO:0000313" key="1">
    <source>
        <dbReference type="EMBL" id="OQB42408.1"/>
    </source>
</evidence>
<name>A0A1V5ZQT1_9BACT</name>
<protein>
    <submittedName>
        <fullName evidence="1">Uncharacterized protein</fullName>
    </submittedName>
</protein>
<dbReference type="Proteomes" id="UP000485621">
    <property type="component" value="Unassembled WGS sequence"/>
</dbReference>
<sequence length="89" mass="9973">MLTLKSVVLNAFSRTSKEPLVSVVNQFRISVQRIFLIFSKDSTNIGADKTVKFFTIYNKNSKHSTASAFALSSLYLVQGSSFVMYSFAF</sequence>
<organism evidence="1">
    <name type="scientific">candidate division CPR1 bacterium ADurb.Bin160</name>
    <dbReference type="NCBI Taxonomy" id="1852826"/>
    <lineage>
        <taxon>Bacteria</taxon>
        <taxon>candidate division CPR1</taxon>
    </lineage>
</organism>
<reference evidence="1" key="1">
    <citation type="submission" date="2017-02" db="EMBL/GenBank/DDBJ databases">
        <title>Delving into the versatile metabolic prowess of the omnipresent phylum Bacteroidetes.</title>
        <authorList>
            <person name="Nobu M.K."/>
            <person name="Mei R."/>
            <person name="Narihiro T."/>
            <person name="Kuroda K."/>
            <person name="Liu W.-T."/>
        </authorList>
    </citation>
    <scope>NUCLEOTIDE SEQUENCE</scope>
    <source>
        <strain evidence="1">ADurb.Bin160</strain>
    </source>
</reference>
<proteinExistence type="predicted"/>